<evidence type="ECO:0000256" key="8">
    <source>
        <dbReference type="ARBA" id="ARBA00022989"/>
    </source>
</evidence>
<dbReference type="KEGG" id="pbi:103065479"/>
<dbReference type="Pfam" id="PF13855">
    <property type="entry name" value="LRR_8"/>
    <property type="match status" value="1"/>
</dbReference>
<feature type="signal peptide" evidence="14">
    <location>
        <begin position="1"/>
        <end position="16"/>
    </location>
</feature>
<dbReference type="SMART" id="SM00409">
    <property type="entry name" value="IG"/>
    <property type="match status" value="1"/>
</dbReference>
<evidence type="ECO:0000256" key="1">
    <source>
        <dbReference type="ARBA" id="ARBA00004479"/>
    </source>
</evidence>
<evidence type="ECO:0000256" key="3">
    <source>
        <dbReference type="ARBA" id="ARBA00022614"/>
    </source>
</evidence>
<keyword evidence="8 13" id="KW-1133">Transmembrane helix</keyword>
<comment type="subcellular location">
    <subcellularLocation>
        <location evidence="1">Membrane</location>
        <topology evidence="1">Single-pass type I membrane protein</topology>
    </subcellularLocation>
</comment>
<accession>A0A9F2N991</accession>
<evidence type="ECO:0000256" key="10">
    <source>
        <dbReference type="ARBA" id="ARBA00023157"/>
    </source>
</evidence>
<dbReference type="RefSeq" id="XP_025022547.1">
    <property type="nucleotide sequence ID" value="XM_025166779.1"/>
</dbReference>
<dbReference type="Gene3D" id="3.80.10.10">
    <property type="entry name" value="Ribonuclease Inhibitor"/>
    <property type="match status" value="1"/>
</dbReference>
<dbReference type="PANTHER" id="PTHR24368">
    <property type="entry name" value="AMPHOTERIN-INDUCED PROTEIN"/>
    <property type="match status" value="1"/>
</dbReference>
<dbReference type="GO" id="GO:0007420">
    <property type="term" value="P:brain development"/>
    <property type="evidence" value="ECO:0007669"/>
    <property type="project" value="TreeGrafter"/>
</dbReference>
<keyword evidence="4 13" id="KW-0812">Transmembrane</keyword>
<evidence type="ECO:0000256" key="2">
    <source>
        <dbReference type="ARBA" id="ARBA00005670"/>
    </source>
</evidence>
<evidence type="ECO:0000313" key="18">
    <source>
        <dbReference type="RefSeq" id="XP_025022547.1"/>
    </source>
</evidence>
<evidence type="ECO:0000256" key="12">
    <source>
        <dbReference type="ARBA" id="ARBA00023319"/>
    </source>
</evidence>
<keyword evidence="5 14" id="KW-0732">Signal</keyword>
<keyword evidence="6" id="KW-0677">Repeat</keyword>
<keyword evidence="3" id="KW-0433">Leucine-rich repeat</keyword>
<dbReference type="OrthoDB" id="1394818at2759"/>
<dbReference type="InterPro" id="IPR001611">
    <property type="entry name" value="Leu-rich_rpt"/>
</dbReference>
<keyword evidence="12" id="KW-0393">Immunoglobulin domain</keyword>
<dbReference type="InterPro" id="IPR036179">
    <property type="entry name" value="Ig-like_dom_sf"/>
</dbReference>
<sequence length="508" mass="58176">MMSVPTLTLFIWKLLGKLLVLFELGVQVSILSNASTFTRCPEVCICTADLLSCTRKNLWHVPVTLPPTATTLDLSHNAIVQLHDYWLTTLPRLETFRISHNKIKNITQQVFRNATYLVHLDMSSNHLQTVEKYYFEDLVNLKELLLYNNKIVQVDENAFVTLINLQKIYLSWNRITKFPFESIQRLEHPYLRTLDLSANNLSSIPVQVIATLPKYIKNGLYLHNNPVKCDCSLQEMLQEWKHRGFSSVQDFIEEHTCKAYPNMFSLIKTFNYNKYFKVCSWNQRKFGIPEVLCRVGESFIIDCNTSFHKDNTTTYRWISPHHELFMYPEHSDQTHQPLKNGSLKIINANRLYSGIYECIAISELQKINETYEVNVTVHHPKLVESFSTSLTTLLGCVVSLVLVLMYLYLTPCCCSKCCRKPISPPQDCSAQSSILSATPPATDGTNRKISANKHVVFLEPIKENQNGKVKLAVTEDFDAKNSKFLRLKLDSESISTAFSNPIMSPADA</sequence>
<dbReference type="PANTHER" id="PTHR24368:SF62">
    <property type="entry name" value="AMPHOTERIN-INDUCED PROTEIN 3"/>
    <property type="match status" value="1"/>
</dbReference>
<organism evidence="16 17">
    <name type="scientific">Python bivittatus</name>
    <name type="common">Burmese python</name>
    <name type="synonym">Python molurus bivittatus</name>
    <dbReference type="NCBI Taxonomy" id="176946"/>
    <lineage>
        <taxon>Eukaryota</taxon>
        <taxon>Metazoa</taxon>
        <taxon>Chordata</taxon>
        <taxon>Craniata</taxon>
        <taxon>Vertebrata</taxon>
        <taxon>Euteleostomi</taxon>
        <taxon>Lepidosauria</taxon>
        <taxon>Squamata</taxon>
        <taxon>Bifurcata</taxon>
        <taxon>Unidentata</taxon>
        <taxon>Episquamata</taxon>
        <taxon>Toxicofera</taxon>
        <taxon>Serpentes</taxon>
        <taxon>Henophidia</taxon>
        <taxon>Pythonidae</taxon>
        <taxon>Python</taxon>
    </lineage>
</organism>
<dbReference type="CTD" id="386724"/>
<evidence type="ECO:0000313" key="17">
    <source>
        <dbReference type="RefSeq" id="XP_007428478.1"/>
    </source>
</evidence>
<protein>
    <submittedName>
        <fullName evidence="17 18">Amphoterin-induced protein 3</fullName>
    </submittedName>
</protein>
<dbReference type="GO" id="GO:0007155">
    <property type="term" value="P:cell adhesion"/>
    <property type="evidence" value="ECO:0007669"/>
    <property type="project" value="UniProtKB-KW"/>
</dbReference>
<reference evidence="17 18" key="1">
    <citation type="submission" date="2025-04" db="UniProtKB">
        <authorList>
            <consortium name="RefSeq"/>
        </authorList>
    </citation>
    <scope>IDENTIFICATION</scope>
    <source>
        <tissue evidence="17 18">Liver</tissue>
    </source>
</reference>
<dbReference type="PROSITE" id="PS51450">
    <property type="entry name" value="LRR"/>
    <property type="match status" value="1"/>
</dbReference>
<dbReference type="Pfam" id="PF00560">
    <property type="entry name" value="LRR_1"/>
    <property type="match status" value="1"/>
</dbReference>
<dbReference type="InterPro" id="IPR003599">
    <property type="entry name" value="Ig_sub"/>
</dbReference>
<dbReference type="GO" id="GO:0016020">
    <property type="term" value="C:membrane"/>
    <property type="evidence" value="ECO:0007669"/>
    <property type="project" value="UniProtKB-SubCell"/>
</dbReference>
<dbReference type="InterPro" id="IPR003591">
    <property type="entry name" value="Leu-rich_rpt_typical-subtyp"/>
</dbReference>
<dbReference type="OMA" id="TPCRCPP"/>
<keyword evidence="10" id="KW-1015">Disulfide bond</keyword>
<dbReference type="SUPFAM" id="SSF52058">
    <property type="entry name" value="L domain-like"/>
    <property type="match status" value="1"/>
</dbReference>
<dbReference type="InterPro" id="IPR032675">
    <property type="entry name" value="LRR_dom_sf"/>
</dbReference>
<keyword evidence="11" id="KW-0325">Glycoprotein</keyword>
<evidence type="ECO:0000256" key="5">
    <source>
        <dbReference type="ARBA" id="ARBA00022729"/>
    </source>
</evidence>
<evidence type="ECO:0000256" key="11">
    <source>
        <dbReference type="ARBA" id="ARBA00023180"/>
    </source>
</evidence>
<evidence type="ECO:0000256" key="4">
    <source>
        <dbReference type="ARBA" id="ARBA00022692"/>
    </source>
</evidence>
<comment type="similarity">
    <text evidence="2">Belongs to the immunoglobulin superfamily. AMIGO family.</text>
</comment>
<dbReference type="Proteomes" id="UP000695026">
    <property type="component" value="Unplaced"/>
</dbReference>
<proteinExistence type="inferred from homology"/>
<keyword evidence="16" id="KW-1185">Reference proteome</keyword>
<dbReference type="SUPFAM" id="SSF48726">
    <property type="entry name" value="Immunoglobulin"/>
    <property type="match status" value="1"/>
</dbReference>
<dbReference type="SMART" id="SM00369">
    <property type="entry name" value="LRR_TYP"/>
    <property type="match status" value="5"/>
</dbReference>
<dbReference type="InterPro" id="IPR013783">
    <property type="entry name" value="Ig-like_fold"/>
</dbReference>
<dbReference type="InterPro" id="IPR031283">
    <property type="entry name" value="AMIGO"/>
</dbReference>
<name>A0A9F2N991_PYTBI</name>
<evidence type="ECO:0000259" key="15">
    <source>
        <dbReference type="PROSITE" id="PS50835"/>
    </source>
</evidence>
<evidence type="ECO:0000256" key="14">
    <source>
        <dbReference type="SAM" id="SignalP"/>
    </source>
</evidence>
<evidence type="ECO:0000313" key="16">
    <source>
        <dbReference type="Proteomes" id="UP000695026"/>
    </source>
</evidence>
<dbReference type="InterPro" id="IPR007110">
    <property type="entry name" value="Ig-like_dom"/>
</dbReference>
<dbReference type="GeneID" id="103065479"/>
<keyword evidence="9 13" id="KW-0472">Membrane</keyword>
<gene>
    <name evidence="17 18" type="primary">AMIGO3</name>
</gene>
<evidence type="ECO:0000256" key="9">
    <source>
        <dbReference type="ARBA" id="ARBA00023136"/>
    </source>
</evidence>
<keyword evidence="7" id="KW-0130">Cell adhesion</keyword>
<dbReference type="RefSeq" id="XP_007428478.1">
    <property type="nucleotide sequence ID" value="XM_007428416.3"/>
</dbReference>
<evidence type="ECO:0000256" key="7">
    <source>
        <dbReference type="ARBA" id="ARBA00022889"/>
    </source>
</evidence>
<evidence type="ECO:0000256" key="6">
    <source>
        <dbReference type="ARBA" id="ARBA00022737"/>
    </source>
</evidence>
<feature type="transmembrane region" description="Helical" evidence="13">
    <location>
        <begin position="390"/>
        <end position="409"/>
    </location>
</feature>
<feature type="chain" id="PRO_5044698203" evidence="14">
    <location>
        <begin position="17"/>
        <end position="508"/>
    </location>
</feature>
<dbReference type="PROSITE" id="PS50835">
    <property type="entry name" value="IG_LIKE"/>
    <property type="match status" value="1"/>
</dbReference>
<dbReference type="AlphaFoldDB" id="A0A9F2N991"/>
<dbReference type="Gene3D" id="2.60.40.10">
    <property type="entry name" value="Immunoglobulins"/>
    <property type="match status" value="1"/>
</dbReference>
<evidence type="ECO:0000256" key="13">
    <source>
        <dbReference type="SAM" id="Phobius"/>
    </source>
</evidence>
<feature type="domain" description="Ig-like" evidence="15">
    <location>
        <begin position="261"/>
        <end position="376"/>
    </location>
</feature>